<name>A0AAW0XXQ0_CHEQU</name>
<feature type="region of interest" description="Disordered" evidence="1">
    <location>
        <begin position="87"/>
        <end position="115"/>
    </location>
</feature>
<keyword evidence="2" id="KW-0472">Membrane</keyword>
<keyword evidence="4" id="KW-1185">Reference proteome</keyword>
<evidence type="ECO:0000313" key="4">
    <source>
        <dbReference type="Proteomes" id="UP001445076"/>
    </source>
</evidence>
<organism evidence="3 4">
    <name type="scientific">Cherax quadricarinatus</name>
    <name type="common">Australian red claw crayfish</name>
    <dbReference type="NCBI Taxonomy" id="27406"/>
    <lineage>
        <taxon>Eukaryota</taxon>
        <taxon>Metazoa</taxon>
        <taxon>Ecdysozoa</taxon>
        <taxon>Arthropoda</taxon>
        <taxon>Crustacea</taxon>
        <taxon>Multicrustacea</taxon>
        <taxon>Malacostraca</taxon>
        <taxon>Eumalacostraca</taxon>
        <taxon>Eucarida</taxon>
        <taxon>Decapoda</taxon>
        <taxon>Pleocyemata</taxon>
        <taxon>Astacidea</taxon>
        <taxon>Parastacoidea</taxon>
        <taxon>Parastacidae</taxon>
        <taxon>Cherax</taxon>
    </lineage>
</organism>
<dbReference type="EMBL" id="JARKIK010000022">
    <property type="protein sequence ID" value="KAK8744430.1"/>
    <property type="molecule type" value="Genomic_DNA"/>
</dbReference>
<comment type="caution">
    <text evidence="3">The sequence shown here is derived from an EMBL/GenBank/DDBJ whole genome shotgun (WGS) entry which is preliminary data.</text>
</comment>
<evidence type="ECO:0000313" key="3">
    <source>
        <dbReference type="EMBL" id="KAK8744430.1"/>
    </source>
</evidence>
<accession>A0AAW0XXQ0</accession>
<feature type="compositionally biased region" description="Polar residues" evidence="1">
    <location>
        <begin position="352"/>
        <end position="361"/>
    </location>
</feature>
<feature type="compositionally biased region" description="Low complexity" evidence="1">
    <location>
        <begin position="105"/>
        <end position="115"/>
    </location>
</feature>
<feature type="region of interest" description="Disordered" evidence="1">
    <location>
        <begin position="298"/>
        <end position="416"/>
    </location>
</feature>
<keyword evidence="2" id="KW-0812">Transmembrane</keyword>
<feature type="transmembrane region" description="Helical" evidence="2">
    <location>
        <begin position="12"/>
        <end position="34"/>
    </location>
</feature>
<evidence type="ECO:0000256" key="2">
    <source>
        <dbReference type="SAM" id="Phobius"/>
    </source>
</evidence>
<reference evidence="3 4" key="1">
    <citation type="journal article" date="2024" name="BMC Genomics">
        <title>Genome assembly of redclaw crayfish (Cherax quadricarinatus) provides insights into its immune adaptation and hypoxia tolerance.</title>
        <authorList>
            <person name="Liu Z."/>
            <person name="Zheng J."/>
            <person name="Li H."/>
            <person name="Fang K."/>
            <person name="Wang S."/>
            <person name="He J."/>
            <person name="Zhou D."/>
            <person name="Weng S."/>
            <person name="Chi M."/>
            <person name="Gu Z."/>
            <person name="He J."/>
            <person name="Li F."/>
            <person name="Wang M."/>
        </authorList>
    </citation>
    <scope>NUCLEOTIDE SEQUENCE [LARGE SCALE GENOMIC DNA]</scope>
    <source>
        <strain evidence="3">ZL_2023a</strain>
    </source>
</reference>
<evidence type="ECO:0000256" key="1">
    <source>
        <dbReference type="SAM" id="MobiDB-lite"/>
    </source>
</evidence>
<feature type="compositionally biased region" description="Polar residues" evidence="1">
    <location>
        <begin position="88"/>
        <end position="97"/>
    </location>
</feature>
<sequence>MRARSVQLMTSWWVVGVWAALGITTGVISVVTVLQPSWYVRYSLIHAQQARGVSFQVVVSTVGPLGFCRLAAVDTSQVSHTIPRRHSTVITPPTSKTLDPYEGMTTTTTPPGTSQTPAVFTMSPELFPPSTASPGASQETRPTNVSLWELTPQGGLDTTLSLESDLKHTPSASSTVQGATEDAPVDGRQSFDVLRAFTSTDKDVTDEKQDTKNVLLHVNGSYEEVVEQEKDNSSIPHFQEEKLVLSELGDVKKTQEMSEHETTITDVRNTTRYIQGGNTGQEVNNRIRMTIANIDTDVGGSAEHKNTTVKKNSRRKNRNRKRKKKNRRKKTKSRKQSLVSVGRRRGEFDEPNPSNRTSLQLTLDVAKLRSGNLKPGKAKKSSDQLVSGKIKSRSSRIQSSEAIARSDKLASGKAKKNSGQMVFEKATVTPSAEELFFAEFLVQQEQRKSYHDILAIDYRPRAPILLCSGVGVGVSAGSSAVWVLVGVVYGAAGVLQVIA</sequence>
<proteinExistence type="predicted"/>
<dbReference type="Proteomes" id="UP001445076">
    <property type="component" value="Unassembled WGS sequence"/>
</dbReference>
<dbReference type="AlphaFoldDB" id="A0AAW0XXQ0"/>
<protein>
    <submittedName>
        <fullName evidence="3">Uncharacterized protein</fullName>
    </submittedName>
</protein>
<feature type="compositionally biased region" description="Basic residues" evidence="1">
    <location>
        <begin position="307"/>
        <end position="335"/>
    </location>
</feature>
<gene>
    <name evidence="3" type="ORF">OTU49_000794</name>
</gene>
<feature type="non-terminal residue" evidence="3">
    <location>
        <position position="499"/>
    </location>
</feature>
<keyword evidence="2" id="KW-1133">Transmembrane helix</keyword>